<dbReference type="GeneID" id="7441969"/>
<dbReference type="EMBL" id="CM000650">
    <property type="protein sequence ID" value="EED88406.1"/>
    <property type="molecule type" value="Genomic_DNA"/>
</dbReference>
<dbReference type="RefSeq" id="XP_002294051.1">
    <property type="nucleotide sequence ID" value="XM_002294015.1"/>
</dbReference>
<dbReference type="InterPro" id="IPR004843">
    <property type="entry name" value="Calcineurin-like_PHP"/>
</dbReference>
<proteinExistence type="predicted"/>
<dbReference type="KEGG" id="tps:THAPSDRAFT_10081"/>
<dbReference type="GO" id="GO:0000298">
    <property type="term" value="F:endopolyphosphatase activity"/>
    <property type="evidence" value="ECO:0000318"/>
    <property type="project" value="GO_Central"/>
</dbReference>
<dbReference type="CDD" id="cd00144">
    <property type="entry name" value="MPP_PPP_family"/>
    <property type="match status" value="1"/>
</dbReference>
<dbReference type="SUPFAM" id="SSF56300">
    <property type="entry name" value="Metallo-dependent phosphatases"/>
    <property type="match status" value="1"/>
</dbReference>
<dbReference type="PaxDb" id="35128-Thaps10081"/>
<dbReference type="HOGENOM" id="CLU_023125_3_0_1"/>
<reference evidence="2 3" key="2">
    <citation type="journal article" date="2008" name="Nature">
        <title>The Phaeodactylum genome reveals the evolutionary history of diatom genomes.</title>
        <authorList>
            <person name="Bowler C."/>
            <person name="Allen A.E."/>
            <person name="Badger J.H."/>
            <person name="Grimwood J."/>
            <person name="Jabbari K."/>
            <person name="Kuo A."/>
            <person name="Maheswari U."/>
            <person name="Martens C."/>
            <person name="Maumus F."/>
            <person name="Otillar R.P."/>
            <person name="Rayko E."/>
            <person name="Salamov A."/>
            <person name="Vandepoele K."/>
            <person name="Beszteri B."/>
            <person name="Gruber A."/>
            <person name="Heijde M."/>
            <person name="Katinka M."/>
            <person name="Mock T."/>
            <person name="Valentin K."/>
            <person name="Verret F."/>
            <person name="Berges J.A."/>
            <person name="Brownlee C."/>
            <person name="Cadoret J.P."/>
            <person name="Chiovitti A."/>
            <person name="Choi C.J."/>
            <person name="Coesel S."/>
            <person name="De Martino A."/>
            <person name="Detter J.C."/>
            <person name="Durkin C."/>
            <person name="Falciatore A."/>
            <person name="Fournet J."/>
            <person name="Haruta M."/>
            <person name="Huysman M.J."/>
            <person name="Jenkins B.D."/>
            <person name="Jiroutova K."/>
            <person name="Jorgensen R.E."/>
            <person name="Joubert Y."/>
            <person name="Kaplan A."/>
            <person name="Kroger N."/>
            <person name="Kroth P.G."/>
            <person name="La Roche J."/>
            <person name="Lindquist E."/>
            <person name="Lommer M."/>
            <person name="Martin-Jezequel V."/>
            <person name="Lopez P.J."/>
            <person name="Lucas S."/>
            <person name="Mangogna M."/>
            <person name="McGinnis K."/>
            <person name="Medlin L.K."/>
            <person name="Montsant A."/>
            <person name="Oudot-Le Secq M.P."/>
            <person name="Napoli C."/>
            <person name="Obornik M."/>
            <person name="Parker M.S."/>
            <person name="Petit J.L."/>
            <person name="Porcel B.M."/>
            <person name="Poulsen N."/>
            <person name="Robison M."/>
            <person name="Rychlewski L."/>
            <person name="Rynearson T.A."/>
            <person name="Schmutz J."/>
            <person name="Shapiro H."/>
            <person name="Siaut M."/>
            <person name="Stanley M."/>
            <person name="Sussman M.R."/>
            <person name="Taylor A.R."/>
            <person name="Vardi A."/>
            <person name="von Dassow P."/>
            <person name="Vyverman W."/>
            <person name="Willis A."/>
            <person name="Wyrwicz L.S."/>
            <person name="Rokhsar D.S."/>
            <person name="Weissenbach J."/>
            <person name="Armbrust E.V."/>
            <person name="Green B.R."/>
            <person name="Van de Peer Y."/>
            <person name="Grigoriev I.V."/>
        </authorList>
    </citation>
    <scope>NUCLEOTIDE SEQUENCE [LARGE SCALE GENOMIC DNA]</scope>
    <source>
        <strain evidence="2 3">CCMP1335</strain>
    </source>
</reference>
<dbReference type="GO" id="GO:0016791">
    <property type="term" value="F:phosphatase activity"/>
    <property type="evidence" value="ECO:0000318"/>
    <property type="project" value="GO_Central"/>
</dbReference>
<organism evidence="2 3">
    <name type="scientific">Thalassiosira pseudonana</name>
    <name type="common">Marine diatom</name>
    <name type="synonym">Cyclotella nana</name>
    <dbReference type="NCBI Taxonomy" id="35128"/>
    <lineage>
        <taxon>Eukaryota</taxon>
        <taxon>Sar</taxon>
        <taxon>Stramenopiles</taxon>
        <taxon>Ochrophyta</taxon>
        <taxon>Bacillariophyta</taxon>
        <taxon>Coscinodiscophyceae</taxon>
        <taxon>Thalassiosirophycidae</taxon>
        <taxon>Thalassiosirales</taxon>
        <taxon>Thalassiosiraceae</taxon>
        <taxon>Thalassiosira</taxon>
    </lineage>
</organism>
<dbReference type="Gene3D" id="3.60.21.10">
    <property type="match status" value="1"/>
</dbReference>
<keyword evidence="3" id="KW-1185">Reference proteome</keyword>
<dbReference type="AlphaFoldDB" id="B8CD52"/>
<dbReference type="Pfam" id="PF00149">
    <property type="entry name" value="Metallophos"/>
    <property type="match status" value="1"/>
</dbReference>
<reference evidence="2 3" key="1">
    <citation type="journal article" date="2004" name="Science">
        <title>The genome of the diatom Thalassiosira pseudonana: ecology, evolution, and metabolism.</title>
        <authorList>
            <person name="Armbrust E.V."/>
            <person name="Berges J.A."/>
            <person name="Bowler C."/>
            <person name="Green B.R."/>
            <person name="Martinez D."/>
            <person name="Putnam N.H."/>
            <person name="Zhou S."/>
            <person name="Allen A.E."/>
            <person name="Apt K.E."/>
            <person name="Bechner M."/>
            <person name="Brzezinski M.A."/>
            <person name="Chaal B.K."/>
            <person name="Chiovitti A."/>
            <person name="Davis A.K."/>
            <person name="Demarest M.S."/>
            <person name="Detter J.C."/>
            <person name="Glavina T."/>
            <person name="Goodstein D."/>
            <person name="Hadi M.Z."/>
            <person name="Hellsten U."/>
            <person name="Hildebrand M."/>
            <person name="Jenkins B.D."/>
            <person name="Jurka J."/>
            <person name="Kapitonov V.V."/>
            <person name="Kroger N."/>
            <person name="Lau W.W."/>
            <person name="Lane T.W."/>
            <person name="Larimer F.W."/>
            <person name="Lippmeier J.C."/>
            <person name="Lucas S."/>
            <person name="Medina M."/>
            <person name="Montsant A."/>
            <person name="Obornik M."/>
            <person name="Parker M.S."/>
            <person name="Palenik B."/>
            <person name="Pazour G.J."/>
            <person name="Richardson P.M."/>
            <person name="Rynearson T.A."/>
            <person name="Saito M.A."/>
            <person name="Schwartz D.C."/>
            <person name="Thamatrakoln K."/>
            <person name="Valentin K."/>
            <person name="Vardi A."/>
            <person name="Wilkerson F.P."/>
            <person name="Rokhsar D.S."/>
        </authorList>
    </citation>
    <scope>NUCLEOTIDE SEQUENCE [LARGE SCALE GENOMIC DNA]</scope>
    <source>
        <strain evidence="2 3">CCMP1335</strain>
    </source>
</reference>
<dbReference type="InParanoid" id="B8CD52"/>
<sequence>MLSDDEKIVNPLNSANSKCTDKILLIGDIHGCLDELKALVSKATDEHNNGKQFKAIVLVGDLCNKGPYSAQVIEYVRHQLHWYAVRGNHDDRALAAAFGDEACLAKPKYDWVKVLTDEDVVWMANLPYTIRIPKGLLMEETEQHMNNTSMSSGHDVIVVHAGLIPNVDLEEQKLKTMLTVRDLIPIPRREDDSTTQHYKYYKNSSNADESPIPWVAAWHGPELIVFGHDAKRGIQLEEFAIGLDSGCVYGKKLTGLILPEKKLVSVDAMEVYCPI</sequence>
<name>B8CD52_THAPS</name>
<dbReference type="eggNOG" id="KOG0371">
    <property type="taxonomic scope" value="Eukaryota"/>
</dbReference>
<dbReference type="OMA" id="WVVYGHT"/>
<feature type="domain" description="Calcineurin-like phosphoesterase" evidence="1">
    <location>
        <begin position="22"/>
        <end position="230"/>
    </location>
</feature>
<dbReference type="InterPro" id="IPR050126">
    <property type="entry name" value="Ap4A_hydrolase"/>
</dbReference>
<evidence type="ECO:0000313" key="2">
    <source>
        <dbReference type="EMBL" id="EED88406.1"/>
    </source>
</evidence>
<dbReference type="GO" id="GO:0006798">
    <property type="term" value="P:polyphosphate catabolic process"/>
    <property type="evidence" value="ECO:0000318"/>
    <property type="project" value="GO_Central"/>
</dbReference>
<protein>
    <recommendedName>
        <fullName evidence="1">Calcineurin-like phosphoesterase domain-containing protein</fullName>
    </recommendedName>
</protein>
<dbReference type="GO" id="GO:0005737">
    <property type="term" value="C:cytoplasm"/>
    <property type="evidence" value="ECO:0000318"/>
    <property type="project" value="GO_Central"/>
</dbReference>
<dbReference type="InterPro" id="IPR029052">
    <property type="entry name" value="Metallo-depent_PP-like"/>
</dbReference>
<gene>
    <name evidence="2" type="ORF">THAPSDRAFT_10081</name>
</gene>
<dbReference type="STRING" id="35128.B8CD52"/>
<dbReference type="PANTHER" id="PTHR42850:SF4">
    <property type="entry name" value="ZINC-DEPENDENT ENDOPOLYPHOSPHATASE"/>
    <property type="match status" value="1"/>
</dbReference>
<dbReference type="PANTHER" id="PTHR42850">
    <property type="entry name" value="METALLOPHOSPHOESTERASE"/>
    <property type="match status" value="1"/>
</dbReference>
<evidence type="ECO:0000313" key="3">
    <source>
        <dbReference type="Proteomes" id="UP000001449"/>
    </source>
</evidence>
<accession>B8CD52</accession>
<evidence type="ECO:0000259" key="1">
    <source>
        <dbReference type="Pfam" id="PF00149"/>
    </source>
</evidence>
<dbReference type="Proteomes" id="UP000001449">
    <property type="component" value="Chromosome 15"/>
</dbReference>